<proteinExistence type="predicted"/>
<dbReference type="EMBL" id="VEPZ02001556">
    <property type="protein sequence ID" value="KAE8668189.1"/>
    <property type="molecule type" value="Genomic_DNA"/>
</dbReference>
<evidence type="ECO:0000256" key="1">
    <source>
        <dbReference type="SAM" id="MobiDB-lite"/>
    </source>
</evidence>
<reference evidence="2" key="1">
    <citation type="submission" date="2019-09" db="EMBL/GenBank/DDBJ databases">
        <title>Draft genome information of white flower Hibiscus syriacus.</title>
        <authorList>
            <person name="Kim Y.-M."/>
        </authorList>
    </citation>
    <scope>NUCLEOTIDE SEQUENCE [LARGE SCALE GENOMIC DNA]</scope>
    <source>
        <strain evidence="2">YM2019G1</strain>
    </source>
</reference>
<name>A0A6A2Y5X0_HIBSY</name>
<organism evidence="2 3">
    <name type="scientific">Hibiscus syriacus</name>
    <name type="common">Rose of Sharon</name>
    <dbReference type="NCBI Taxonomy" id="106335"/>
    <lineage>
        <taxon>Eukaryota</taxon>
        <taxon>Viridiplantae</taxon>
        <taxon>Streptophyta</taxon>
        <taxon>Embryophyta</taxon>
        <taxon>Tracheophyta</taxon>
        <taxon>Spermatophyta</taxon>
        <taxon>Magnoliopsida</taxon>
        <taxon>eudicotyledons</taxon>
        <taxon>Gunneridae</taxon>
        <taxon>Pentapetalae</taxon>
        <taxon>rosids</taxon>
        <taxon>malvids</taxon>
        <taxon>Malvales</taxon>
        <taxon>Malvaceae</taxon>
        <taxon>Malvoideae</taxon>
        <taxon>Hibiscus</taxon>
    </lineage>
</organism>
<keyword evidence="3" id="KW-1185">Reference proteome</keyword>
<sequence length="136" mass="14997">MFSSKANLSKLSGLVAARTSASENHKQKPGASTLEAVNQAGKARRSFSGLESARKQEIRHHTPKTAESPLPEDGRACNRESSPHGEGHIPRGNKMYVSGPLLAPSGNMDQMLKEHDRKIQEFARRKARHGKKKVYK</sequence>
<evidence type="ECO:0000313" key="2">
    <source>
        <dbReference type="EMBL" id="KAE8668189.1"/>
    </source>
</evidence>
<feature type="region of interest" description="Disordered" evidence="1">
    <location>
        <begin position="1"/>
        <end position="108"/>
    </location>
</feature>
<dbReference type="Proteomes" id="UP000436088">
    <property type="component" value="Unassembled WGS sequence"/>
</dbReference>
<feature type="compositionally biased region" description="Basic and acidic residues" evidence="1">
    <location>
        <begin position="72"/>
        <end position="89"/>
    </location>
</feature>
<evidence type="ECO:0000313" key="3">
    <source>
        <dbReference type="Proteomes" id="UP000436088"/>
    </source>
</evidence>
<dbReference type="AlphaFoldDB" id="A0A6A2Y5X0"/>
<accession>A0A6A2Y5X0</accession>
<protein>
    <submittedName>
        <fullName evidence="2">Uncharacterized protein</fullName>
    </submittedName>
</protein>
<comment type="caution">
    <text evidence="2">The sequence shown here is derived from an EMBL/GenBank/DDBJ whole genome shotgun (WGS) entry which is preliminary data.</text>
</comment>
<feature type="compositionally biased region" description="Polar residues" evidence="1">
    <location>
        <begin position="1"/>
        <end position="10"/>
    </location>
</feature>
<gene>
    <name evidence="2" type="ORF">F3Y22_tig00112344pilonHSYRG00153</name>
</gene>